<evidence type="ECO:0000256" key="1">
    <source>
        <dbReference type="ARBA" id="ARBA00001954"/>
    </source>
</evidence>
<dbReference type="EMBL" id="CP007142">
    <property type="protein sequence ID" value="AJQ95121.1"/>
    <property type="molecule type" value="Genomic_DNA"/>
</dbReference>
<evidence type="ECO:0000256" key="2">
    <source>
        <dbReference type="ARBA" id="ARBA00004063"/>
    </source>
</evidence>
<accession>A0A0C5VLE0</accession>
<sequence length="304" mass="35060">MIDEQIFLSEQTQDIYPSRYSNSPHMIPRADPVVYGSDFSNAPIHRELIEQYQQQGFLVLDNVFSDDEVLMFQQELNRLSQDDALKQCDEVITEKNSGDVRSVFRIHELSPVFSQLASDFRTMELARFLLGDQVYIHQSRLNYKPGYRGREFYWHSDFETWHVEDGMPRMRALSMSITLTENFYHNGPLMLIPGSHHTFVSCVGETPAEHYRQSLKRQEYGVPDDRSLEQLIDEGGIVSAIGKPGSLIIFDCNVMHGSNGNITPFPRSNVFMVYNAMSNKVAEPFCSQKPRPEYICSRKNIRTL</sequence>
<dbReference type="PATRIC" id="fig|1445510.3.peg.3053"/>
<evidence type="ECO:0000256" key="4">
    <source>
        <dbReference type="ARBA" id="ARBA00011738"/>
    </source>
</evidence>
<dbReference type="EC" id="1.14.11.55" evidence="10"/>
<evidence type="ECO:0000313" key="12">
    <source>
        <dbReference type="Proteomes" id="UP000032266"/>
    </source>
</evidence>
<comment type="function">
    <text evidence="2">Involved in the biosynthesis of 5-hydroxyectoine, called compatible solute, which helps organisms to survive extreme osmotic stress by acting as a highly soluble organic osmolyte. Catalyzes the 2-oxoglutarate-dependent selective hydroxylation of L-ectoine to yield (4S,5S)-5-hydroxyectoine.</text>
</comment>
<gene>
    <name evidence="11" type="ORF">YC6258_03085</name>
</gene>
<evidence type="ECO:0000256" key="8">
    <source>
        <dbReference type="ARBA" id="ARBA00023004"/>
    </source>
</evidence>
<dbReference type="Pfam" id="PF05721">
    <property type="entry name" value="PhyH"/>
    <property type="match status" value="1"/>
</dbReference>
<dbReference type="OrthoDB" id="9791262at2"/>
<dbReference type="PANTHER" id="PTHR20883:SF48">
    <property type="entry name" value="ECTOINE DIOXYGENASE"/>
    <property type="match status" value="1"/>
</dbReference>
<keyword evidence="7 11" id="KW-0560">Oxidoreductase</keyword>
<proteinExistence type="inferred from homology"/>
<dbReference type="AlphaFoldDB" id="A0A0C5VLE0"/>
<organism evidence="11 12">
    <name type="scientific">Gynuella sunshinyii YC6258</name>
    <dbReference type="NCBI Taxonomy" id="1445510"/>
    <lineage>
        <taxon>Bacteria</taxon>
        <taxon>Pseudomonadati</taxon>
        <taxon>Pseudomonadota</taxon>
        <taxon>Gammaproteobacteria</taxon>
        <taxon>Oceanospirillales</taxon>
        <taxon>Saccharospirillaceae</taxon>
        <taxon>Gynuella</taxon>
    </lineage>
</organism>
<dbReference type="Gene3D" id="2.60.120.620">
    <property type="entry name" value="q2cbj1_9rhob like domain"/>
    <property type="match status" value="1"/>
</dbReference>
<evidence type="ECO:0000256" key="3">
    <source>
        <dbReference type="ARBA" id="ARBA00007851"/>
    </source>
</evidence>
<keyword evidence="5" id="KW-0479">Metal-binding</keyword>
<dbReference type="InterPro" id="IPR012774">
    <property type="entry name" value="EctD"/>
</dbReference>
<dbReference type="GO" id="GO:0016706">
    <property type="term" value="F:2-oxoglutarate-dependent dioxygenase activity"/>
    <property type="evidence" value="ECO:0007669"/>
    <property type="project" value="InterPro"/>
</dbReference>
<reference evidence="11 12" key="1">
    <citation type="submission" date="2014-01" db="EMBL/GenBank/DDBJ databases">
        <title>Full genme sequencing of cellulolytic bacterium Gynuella sunshinyii YC6258T gen. nov., sp. nov.</title>
        <authorList>
            <person name="Khan H."/>
            <person name="Chung E.J."/>
            <person name="Chung Y.R."/>
        </authorList>
    </citation>
    <scope>NUCLEOTIDE SEQUENCE [LARGE SCALE GENOMIC DNA]</scope>
    <source>
        <strain evidence="11 12">YC6258</strain>
    </source>
</reference>
<evidence type="ECO:0000256" key="9">
    <source>
        <dbReference type="ARBA" id="ARBA00049228"/>
    </source>
</evidence>
<dbReference type="HOGENOM" id="CLU_048953_5_0_6"/>
<comment type="catalytic activity">
    <reaction evidence="9">
        <text>L-ectoine + 2-oxoglutarate + O2 = 5-hydroxyectoine + succinate + CO2</text>
        <dbReference type="Rhea" id="RHEA:45740"/>
        <dbReference type="ChEBI" id="CHEBI:15379"/>
        <dbReference type="ChEBI" id="CHEBI:16526"/>
        <dbReference type="ChEBI" id="CHEBI:16810"/>
        <dbReference type="ChEBI" id="CHEBI:30031"/>
        <dbReference type="ChEBI" id="CHEBI:58515"/>
        <dbReference type="ChEBI" id="CHEBI:85413"/>
        <dbReference type="EC" id="1.14.11.55"/>
    </reaction>
</comment>
<dbReference type="STRING" id="1445510.YC6258_03085"/>
<protein>
    <recommendedName>
        <fullName evidence="10">Ectoine hydroxylase</fullName>
        <ecNumber evidence="10">1.14.11.55</ecNumber>
    </recommendedName>
</protein>
<dbReference type="PANTHER" id="PTHR20883">
    <property type="entry name" value="PHYTANOYL-COA DIOXYGENASE DOMAIN CONTAINING 1"/>
    <property type="match status" value="1"/>
</dbReference>
<keyword evidence="8" id="KW-0408">Iron</keyword>
<dbReference type="InterPro" id="IPR008775">
    <property type="entry name" value="Phytyl_CoA_dOase-like"/>
</dbReference>
<comment type="similarity">
    <text evidence="3">Belongs to the PhyH family. EctD subfamily.</text>
</comment>
<dbReference type="KEGG" id="gsn:YC6258_03085"/>
<evidence type="ECO:0000256" key="5">
    <source>
        <dbReference type="ARBA" id="ARBA00022723"/>
    </source>
</evidence>
<evidence type="ECO:0000313" key="11">
    <source>
        <dbReference type="EMBL" id="AJQ95121.1"/>
    </source>
</evidence>
<dbReference type="Proteomes" id="UP000032266">
    <property type="component" value="Chromosome"/>
</dbReference>
<dbReference type="SUPFAM" id="SSF51197">
    <property type="entry name" value="Clavaminate synthase-like"/>
    <property type="match status" value="1"/>
</dbReference>
<dbReference type="GO" id="GO:0005506">
    <property type="term" value="F:iron ion binding"/>
    <property type="evidence" value="ECO:0007669"/>
    <property type="project" value="UniProtKB-ARBA"/>
</dbReference>
<evidence type="ECO:0000256" key="6">
    <source>
        <dbReference type="ARBA" id="ARBA00022964"/>
    </source>
</evidence>
<comment type="cofactor">
    <cofactor evidence="1">
        <name>Fe(2+)</name>
        <dbReference type="ChEBI" id="CHEBI:29033"/>
    </cofactor>
</comment>
<name>A0A0C5VLE0_9GAMM</name>
<comment type="subunit">
    <text evidence="4">Homodimer.</text>
</comment>
<keyword evidence="12" id="KW-1185">Reference proteome</keyword>
<dbReference type="RefSeq" id="WP_044617490.1">
    <property type="nucleotide sequence ID" value="NZ_CP007142.1"/>
</dbReference>
<evidence type="ECO:0000256" key="7">
    <source>
        <dbReference type="ARBA" id="ARBA00023002"/>
    </source>
</evidence>
<keyword evidence="6" id="KW-0223">Dioxygenase</keyword>
<evidence type="ECO:0000256" key="10">
    <source>
        <dbReference type="NCBIfam" id="TIGR02408"/>
    </source>
</evidence>
<dbReference type="NCBIfam" id="TIGR02408">
    <property type="entry name" value="ectoine_ThpD"/>
    <property type="match status" value="1"/>
</dbReference>